<keyword evidence="3" id="KW-1185">Reference proteome</keyword>
<proteinExistence type="predicted"/>
<evidence type="ECO:0000256" key="1">
    <source>
        <dbReference type="SAM" id="SignalP"/>
    </source>
</evidence>
<dbReference type="EMBL" id="KL811473">
    <property type="protein sequence ID" value="KFM83127.1"/>
    <property type="molecule type" value="Genomic_DNA"/>
</dbReference>
<dbReference type="InterPro" id="IPR032675">
    <property type="entry name" value="LRR_dom_sf"/>
</dbReference>
<feature type="chain" id="PRO_5001831056" evidence="1">
    <location>
        <begin position="20"/>
        <end position="198"/>
    </location>
</feature>
<reference evidence="2 3" key="1">
    <citation type="submission" date="2013-11" db="EMBL/GenBank/DDBJ databases">
        <title>Genome sequencing of Stegodyphus mimosarum.</title>
        <authorList>
            <person name="Bechsgaard J."/>
        </authorList>
    </citation>
    <scope>NUCLEOTIDE SEQUENCE [LARGE SCALE GENOMIC DNA]</scope>
</reference>
<organism evidence="2 3">
    <name type="scientific">Stegodyphus mimosarum</name>
    <name type="common">African social velvet spider</name>
    <dbReference type="NCBI Taxonomy" id="407821"/>
    <lineage>
        <taxon>Eukaryota</taxon>
        <taxon>Metazoa</taxon>
        <taxon>Ecdysozoa</taxon>
        <taxon>Arthropoda</taxon>
        <taxon>Chelicerata</taxon>
        <taxon>Arachnida</taxon>
        <taxon>Araneae</taxon>
        <taxon>Araneomorphae</taxon>
        <taxon>Entelegynae</taxon>
        <taxon>Eresoidea</taxon>
        <taxon>Eresidae</taxon>
        <taxon>Stegodyphus</taxon>
    </lineage>
</organism>
<keyword evidence="1" id="KW-0732">Signal</keyword>
<accession>A0A087V0I8</accession>
<sequence>MKFLDFFTVFIATNTLLTCTCVPTFILPTDLDAEGINDNQTTWQKISNKSENYVTDQLPIESAFITIVGNESLRPATLFNSSVESFYSNDNHNVPEKSEENNITQEQNKISHVDLCTVPTVPTISDSWYDILVQNFTCSIQQYEGLSISCSNVSIKETSKFLPADSVTVDISNSLQVVLTKSFFSHLKKLRALKLSNN</sequence>
<evidence type="ECO:0000313" key="2">
    <source>
        <dbReference type="EMBL" id="KFM83127.1"/>
    </source>
</evidence>
<dbReference type="SUPFAM" id="SSF52058">
    <property type="entry name" value="L domain-like"/>
    <property type="match status" value="1"/>
</dbReference>
<name>A0A087V0I8_STEMI</name>
<evidence type="ECO:0000313" key="3">
    <source>
        <dbReference type="Proteomes" id="UP000054359"/>
    </source>
</evidence>
<feature type="signal peptide" evidence="1">
    <location>
        <begin position="1"/>
        <end position="19"/>
    </location>
</feature>
<feature type="non-terminal residue" evidence="2">
    <location>
        <position position="198"/>
    </location>
</feature>
<gene>
    <name evidence="2" type="ORF">X975_23122</name>
</gene>
<dbReference type="AlphaFoldDB" id="A0A087V0I8"/>
<protein>
    <submittedName>
        <fullName evidence="2">Uncharacterized protein</fullName>
    </submittedName>
</protein>
<dbReference type="Gene3D" id="3.80.10.10">
    <property type="entry name" value="Ribonuclease Inhibitor"/>
    <property type="match status" value="1"/>
</dbReference>
<dbReference type="Proteomes" id="UP000054359">
    <property type="component" value="Unassembled WGS sequence"/>
</dbReference>